<gene>
    <name evidence="1" type="ORF">CDL15_Pgr012794</name>
</gene>
<dbReference type="AlphaFoldDB" id="A0A218XEF0"/>
<dbReference type="Proteomes" id="UP000197138">
    <property type="component" value="Unassembled WGS sequence"/>
</dbReference>
<sequence length="71" mass="8099">MIVHSTESPRSSFALRMKPSSIPFGHCLLKKYNGTIQKTIKTLFMMSMLSNRCHKSMLQDSFEDMDVNLAS</sequence>
<comment type="caution">
    <text evidence="1">The sequence shown here is derived from an EMBL/GenBank/DDBJ whole genome shotgun (WGS) entry which is preliminary data.</text>
</comment>
<proteinExistence type="predicted"/>
<evidence type="ECO:0000313" key="1">
    <source>
        <dbReference type="EMBL" id="OWM83313.1"/>
    </source>
</evidence>
<accession>A0A218XEF0</accession>
<name>A0A218XEF0_PUNGR</name>
<evidence type="ECO:0000313" key="2">
    <source>
        <dbReference type="Proteomes" id="UP000197138"/>
    </source>
</evidence>
<organism evidence="1 2">
    <name type="scientific">Punica granatum</name>
    <name type="common">Pomegranate</name>
    <dbReference type="NCBI Taxonomy" id="22663"/>
    <lineage>
        <taxon>Eukaryota</taxon>
        <taxon>Viridiplantae</taxon>
        <taxon>Streptophyta</taxon>
        <taxon>Embryophyta</taxon>
        <taxon>Tracheophyta</taxon>
        <taxon>Spermatophyta</taxon>
        <taxon>Magnoliopsida</taxon>
        <taxon>eudicotyledons</taxon>
        <taxon>Gunneridae</taxon>
        <taxon>Pentapetalae</taxon>
        <taxon>rosids</taxon>
        <taxon>malvids</taxon>
        <taxon>Myrtales</taxon>
        <taxon>Lythraceae</taxon>
        <taxon>Punica</taxon>
    </lineage>
</organism>
<dbReference type="EMBL" id="MTKT01001932">
    <property type="protein sequence ID" value="OWM83313.1"/>
    <property type="molecule type" value="Genomic_DNA"/>
</dbReference>
<reference evidence="2" key="1">
    <citation type="journal article" date="2017" name="Plant J.">
        <title>The pomegranate (Punica granatum L.) genome and the genomics of punicalagin biosynthesis.</title>
        <authorList>
            <person name="Qin G."/>
            <person name="Xu C."/>
            <person name="Ming R."/>
            <person name="Tang H."/>
            <person name="Guyot R."/>
            <person name="Kramer E.M."/>
            <person name="Hu Y."/>
            <person name="Yi X."/>
            <person name="Qi Y."/>
            <person name="Xu X."/>
            <person name="Gao Z."/>
            <person name="Pan H."/>
            <person name="Jian J."/>
            <person name="Tian Y."/>
            <person name="Yue Z."/>
            <person name="Xu Y."/>
        </authorList>
    </citation>
    <scope>NUCLEOTIDE SEQUENCE [LARGE SCALE GENOMIC DNA]</scope>
    <source>
        <strain evidence="2">cv. Dabenzi</strain>
    </source>
</reference>
<protein>
    <submittedName>
        <fullName evidence="1">Uncharacterized protein</fullName>
    </submittedName>
</protein>